<reference evidence="16 17" key="1">
    <citation type="submission" date="2019-05" db="EMBL/GenBank/DDBJ databases">
        <title>Sulfitobacter sabulilitoris sp. nov., isolated from a marine sand.</title>
        <authorList>
            <person name="Yoon J.-H."/>
        </authorList>
    </citation>
    <scope>NUCLEOTIDE SEQUENCE [LARGE SCALE GENOMIC DNA]</scope>
    <source>
        <strain evidence="16 17">HSMS-29</strain>
    </source>
</reference>
<evidence type="ECO:0000256" key="10">
    <source>
        <dbReference type="ARBA" id="ARBA00025198"/>
    </source>
</evidence>
<dbReference type="EMBL" id="VANS01000001">
    <property type="protein sequence ID" value="TMM54189.1"/>
    <property type="molecule type" value="Genomic_DNA"/>
</dbReference>
<feature type="compositionally biased region" description="Basic and acidic residues" evidence="15">
    <location>
        <begin position="255"/>
        <end position="269"/>
    </location>
</feature>
<name>A0A5S3PIJ1_9RHOB</name>
<evidence type="ECO:0000256" key="9">
    <source>
        <dbReference type="ARBA" id="ARBA00023310"/>
    </source>
</evidence>
<keyword evidence="6 13" id="KW-1133">Transmembrane helix</keyword>
<evidence type="ECO:0000256" key="15">
    <source>
        <dbReference type="SAM" id="MobiDB-lite"/>
    </source>
</evidence>
<proteinExistence type="inferred from homology"/>
<dbReference type="Pfam" id="PF00213">
    <property type="entry name" value="OSCP"/>
    <property type="match status" value="1"/>
</dbReference>
<keyword evidence="14" id="KW-0175">Coiled coil</keyword>
<evidence type="ECO:0000256" key="1">
    <source>
        <dbReference type="ARBA" id="ARBA00005513"/>
    </source>
</evidence>
<comment type="subcellular location">
    <subcellularLocation>
        <location evidence="13">Cell membrane</location>
        <topology evidence="13">Single-pass membrane protein</topology>
    </subcellularLocation>
    <subcellularLocation>
        <location evidence="12">Endomembrane system</location>
        <topology evidence="12">Single-pass membrane protein</topology>
    </subcellularLocation>
</comment>
<evidence type="ECO:0000313" key="16">
    <source>
        <dbReference type="EMBL" id="TMM54189.1"/>
    </source>
</evidence>
<dbReference type="PANTHER" id="PTHR33445">
    <property type="entry name" value="ATP SYNTHASE SUBUNIT B', CHLOROPLASTIC"/>
    <property type="match status" value="1"/>
</dbReference>
<dbReference type="InterPro" id="IPR000711">
    <property type="entry name" value="ATPase_OSCP/dsu"/>
</dbReference>
<keyword evidence="4 13" id="KW-0812">Transmembrane</keyword>
<keyword evidence="5 13" id="KW-0375">Hydrogen ion transport</keyword>
<accession>A0A5S3PIJ1</accession>
<evidence type="ECO:0000256" key="6">
    <source>
        <dbReference type="ARBA" id="ARBA00022989"/>
    </source>
</evidence>
<dbReference type="OrthoDB" id="466272at2"/>
<comment type="similarity">
    <text evidence="1 13">Belongs to the ATPase B chain family.</text>
</comment>
<keyword evidence="7 13" id="KW-0406">Ion transport</keyword>
<comment type="function">
    <text evidence="11">Component of the F(0) channel, it forms part of the peripheral stalk, linking F(1) to F(0). The b'-subunit is a diverged and duplicated form of b found in plants and photosynthetic bacteria.</text>
</comment>
<keyword evidence="3 13" id="KW-0138">CF(0)</keyword>
<dbReference type="Proteomes" id="UP000309550">
    <property type="component" value="Unassembled WGS sequence"/>
</dbReference>
<evidence type="ECO:0000256" key="3">
    <source>
        <dbReference type="ARBA" id="ARBA00022547"/>
    </source>
</evidence>
<dbReference type="InterPro" id="IPR050059">
    <property type="entry name" value="ATP_synthase_B_chain"/>
</dbReference>
<protein>
    <recommendedName>
        <fullName evidence="13">ATP synthase subunit b</fullName>
    </recommendedName>
    <alternativeName>
        <fullName evidence="13">ATP synthase F(0) sector subunit b</fullName>
    </alternativeName>
    <alternativeName>
        <fullName evidence="13">ATPase subunit I</fullName>
    </alternativeName>
    <alternativeName>
        <fullName evidence="13">F-type ATPase subunit b</fullName>
        <shortName evidence="13">F-ATPase subunit b</shortName>
    </alternativeName>
</protein>
<evidence type="ECO:0000256" key="11">
    <source>
        <dbReference type="ARBA" id="ARBA00025614"/>
    </source>
</evidence>
<keyword evidence="8 13" id="KW-0472">Membrane</keyword>
<gene>
    <name evidence="13" type="primary">atpF</name>
    <name evidence="16" type="ORF">FDT80_00910</name>
</gene>
<evidence type="ECO:0000256" key="12">
    <source>
        <dbReference type="ARBA" id="ARBA00037847"/>
    </source>
</evidence>
<dbReference type="CDD" id="cd06503">
    <property type="entry name" value="ATP-synt_Fo_b"/>
    <property type="match status" value="1"/>
</dbReference>
<keyword evidence="17" id="KW-1185">Reference proteome</keyword>
<organism evidence="16 17">
    <name type="scientific">Sulfitobacter sabulilitoris</name>
    <dbReference type="NCBI Taxonomy" id="2562655"/>
    <lineage>
        <taxon>Bacteria</taxon>
        <taxon>Pseudomonadati</taxon>
        <taxon>Pseudomonadota</taxon>
        <taxon>Alphaproteobacteria</taxon>
        <taxon>Rhodobacterales</taxon>
        <taxon>Roseobacteraceae</taxon>
        <taxon>Sulfitobacter</taxon>
    </lineage>
</organism>
<feature type="transmembrane region" description="Helical" evidence="13">
    <location>
        <begin position="6"/>
        <end position="27"/>
    </location>
</feature>
<dbReference type="GO" id="GO:0046933">
    <property type="term" value="F:proton-transporting ATP synthase activity, rotational mechanism"/>
    <property type="evidence" value="ECO:0007669"/>
    <property type="project" value="UniProtKB-UniRule"/>
</dbReference>
<dbReference type="InterPro" id="IPR002146">
    <property type="entry name" value="ATP_synth_b/b'su_bac/chlpt"/>
</dbReference>
<dbReference type="RefSeq" id="WP_138660363.1">
    <property type="nucleotide sequence ID" value="NZ_VANS01000001.1"/>
</dbReference>
<feature type="coiled-coil region" evidence="14">
    <location>
        <begin position="36"/>
        <end position="79"/>
    </location>
</feature>
<feature type="region of interest" description="Disordered" evidence="15">
    <location>
        <begin position="249"/>
        <end position="269"/>
    </location>
</feature>
<sequence>MQIDWLTVAAQIVNFLALVWLLQRFLYRPITQAMQRREARIEQRLSEARAARAEAEEDARALQDQKDALDASKEQILDDARQHAASLRETLENDLRAEIQQKRTAWHDHLLQEREEFARALRKEAGHRVVEITRRILADYAQSDLSNRIAETFLRRLHDLDEETRDTLIRAARHAHAPARIETGLALDPSAKARVTRALHQILSARIDIEYGVAADILMGVRMTIAEQTIDWTAETYLRRLDTTLDEVLETSAHTPDRAAPQDREHEPV</sequence>
<evidence type="ECO:0000313" key="17">
    <source>
        <dbReference type="Proteomes" id="UP000309550"/>
    </source>
</evidence>
<dbReference type="HAMAP" id="MF_01398">
    <property type="entry name" value="ATP_synth_b_bprime"/>
    <property type="match status" value="1"/>
</dbReference>
<evidence type="ECO:0000256" key="7">
    <source>
        <dbReference type="ARBA" id="ARBA00023065"/>
    </source>
</evidence>
<evidence type="ECO:0000256" key="13">
    <source>
        <dbReference type="HAMAP-Rule" id="MF_01398"/>
    </source>
</evidence>
<dbReference type="GO" id="GO:0045259">
    <property type="term" value="C:proton-transporting ATP synthase complex"/>
    <property type="evidence" value="ECO:0007669"/>
    <property type="project" value="UniProtKB-KW"/>
</dbReference>
<comment type="function">
    <text evidence="10 13">F(1)F(0) ATP synthase produces ATP from ADP in the presence of a proton or sodium gradient. F-type ATPases consist of two structural domains, F(1) containing the extramembraneous catalytic core and F(0) containing the membrane proton channel, linked together by a central stalk and a peripheral stalk. During catalysis, ATP synthesis in the catalytic domain of F(1) is coupled via a rotary mechanism of the central stalk subunits to proton translocation.</text>
</comment>
<evidence type="ECO:0000256" key="2">
    <source>
        <dbReference type="ARBA" id="ARBA00022448"/>
    </source>
</evidence>
<evidence type="ECO:0000256" key="4">
    <source>
        <dbReference type="ARBA" id="ARBA00022692"/>
    </source>
</evidence>
<evidence type="ECO:0000256" key="5">
    <source>
        <dbReference type="ARBA" id="ARBA00022781"/>
    </source>
</evidence>
<comment type="subunit">
    <text evidence="13">F-type ATPases have 2 components, F(1) - the catalytic core - and F(0) - the membrane proton channel. F(1) has five subunits: alpha(3), beta(3), gamma(1), delta(1), epsilon(1). F(0) has three main subunits: a(1), b(2) and c(10-14). The alpha and beta chains form an alternating ring which encloses part of the gamma chain. F(1) is attached to F(0) by a central stalk formed by the gamma and epsilon chains, while a peripheral stalk is formed by the delta and b chains.</text>
</comment>
<keyword evidence="2 13" id="KW-0813">Transport</keyword>
<evidence type="ECO:0000256" key="14">
    <source>
        <dbReference type="SAM" id="Coils"/>
    </source>
</evidence>
<keyword evidence="13" id="KW-1003">Cell membrane</keyword>
<dbReference type="GO" id="GO:0046961">
    <property type="term" value="F:proton-transporting ATPase activity, rotational mechanism"/>
    <property type="evidence" value="ECO:0007669"/>
    <property type="project" value="TreeGrafter"/>
</dbReference>
<keyword evidence="9 13" id="KW-0066">ATP synthesis</keyword>
<dbReference type="AlphaFoldDB" id="A0A5S3PIJ1"/>
<dbReference type="GO" id="GO:0005886">
    <property type="term" value="C:plasma membrane"/>
    <property type="evidence" value="ECO:0007669"/>
    <property type="project" value="UniProtKB-SubCell"/>
</dbReference>
<dbReference type="GO" id="GO:0012505">
    <property type="term" value="C:endomembrane system"/>
    <property type="evidence" value="ECO:0007669"/>
    <property type="project" value="UniProtKB-SubCell"/>
</dbReference>
<dbReference type="Pfam" id="PF00430">
    <property type="entry name" value="ATP-synt_B"/>
    <property type="match status" value="1"/>
</dbReference>
<evidence type="ECO:0000256" key="8">
    <source>
        <dbReference type="ARBA" id="ARBA00023136"/>
    </source>
</evidence>
<dbReference type="PANTHER" id="PTHR33445:SF2">
    <property type="entry name" value="ATP SYNTHASE SUBUNIT B', CHLOROPLASTIC"/>
    <property type="match status" value="1"/>
</dbReference>
<comment type="caution">
    <text evidence="16">The sequence shown here is derived from an EMBL/GenBank/DDBJ whole genome shotgun (WGS) entry which is preliminary data.</text>
</comment>